<accession>A0A4Y8ITA9</accession>
<dbReference type="SUPFAM" id="SSF53474">
    <property type="entry name" value="alpha/beta-Hydrolases"/>
    <property type="match status" value="1"/>
</dbReference>
<dbReference type="SUPFAM" id="SSF82171">
    <property type="entry name" value="DPP6 N-terminal domain-like"/>
    <property type="match status" value="1"/>
</dbReference>
<comment type="caution">
    <text evidence="6">The sequence shown here is derived from an EMBL/GenBank/DDBJ whole genome shotgun (WGS) entry which is preliminary data.</text>
</comment>
<organism evidence="6 7">
    <name type="scientific">Filobacillus milosensis</name>
    <dbReference type="NCBI Taxonomy" id="94137"/>
    <lineage>
        <taxon>Bacteria</taxon>
        <taxon>Bacillati</taxon>
        <taxon>Bacillota</taxon>
        <taxon>Bacilli</taxon>
        <taxon>Bacillales</taxon>
        <taxon>Bacillaceae</taxon>
        <taxon>Filobacillus</taxon>
    </lineage>
</organism>
<dbReference type="OrthoDB" id="108903at2"/>
<keyword evidence="4" id="KW-0720">Serine protease</keyword>
<dbReference type="InterPro" id="IPR011042">
    <property type="entry name" value="6-blade_b-propeller_TolB-like"/>
</dbReference>
<proteinExistence type="inferred from homology"/>
<dbReference type="PANTHER" id="PTHR42776:SF27">
    <property type="entry name" value="DIPEPTIDYL PEPTIDASE FAMILY MEMBER 6"/>
    <property type="match status" value="1"/>
</dbReference>
<evidence type="ECO:0000256" key="4">
    <source>
        <dbReference type="ARBA" id="ARBA00022825"/>
    </source>
</evidence>
<evidence type="ECO:0000313" key="7">
    <source>
        <dbReference type="Proteomes" id="UP000297975"/>
    </source>
</evidence>
<dbReference type="Gene3D" id="2.120.10.30">
    <property type="entry name" value="TolB, C-terminal domain"/>
    <property type="match status" value="2"/>
</dbReference>
<evidence type="ECO:0000256" key="3">
    <source>
        <dbReference type="ARBA" id="ARBA00022801"/>
    </source>
</evidence>
<comment type="similarity">
    <text evidence="1">Belongs to the peptidase S9C family.</text>
</comment>
<sequence length="659" mass="75883">MNKRLIKADDIFQIDSVSDPRVSPNNNEAVFVKTHLDQKDNKYVSNLYHYDFSTKKVTQWTHGKDRVSQPRWSSDGQSILFLSNRNDKNQAYILPRQGGEAKQITDEEEGITSAYFSPDNNLVTYQVSVPLEEEDKEGNGSKDEKEDLPKPTIINRMKYKADGAGLLKEKYQQIKLLDLDSEDVKIIKSGKQNFYFQSWINEDTFVYSTDEDLDQDFNFNHNVYIHQLNSDEDREIHTKEGYASSFTLSPNGEQLLFIHMGSEYKNATHTELYHYDLNTNVATCLTEGIDAPVGDYIVADSQQQAVLQGAVWASDNDFYFPVSDQGNVNLYYGNVDGALYPALNEDLHVYGFDLIPNKQHALLTISTPTNPSELYNLDLTSGNLNQLTEFHKEFLSEAEVVKPESISYKSKDDWMVNGWFMKPAQYEEGKKYPLIVNIHGGPHAFYGNSFFHEMQFFAANGYAVLYVNPRGSHSYGQEFVDAVRGDYGNGDYQDIMNGVDYILSENSWIDKERLCVTGGSYGGFMTNWIVGHTNRFKAAVTQRSISNWVSFRGVSDIGYYFNEWQIKADLNDLEKLWKHSPIAYVDNIKTPLKIIHNERDFRCPVEQAEQLYIALKYQKKETEFVRFPESDHNLSRTGKPNLRIERLNHIVDWFNHYIK</sequence>
<gene>
    <name evidence="6" type="ORF">E3U55_04230</name>
</gene>
<dbReference type="InterPro" id="IPR001375">
    <property type="entry name" value="Peptidase_S9_cat"/>
</dbReference>
<dbReference type="GO" id="GO:0004252">
    <property type="term" value="F:serine-type endopeptidase activity"/>
    <property type="evidence" value="ECO:0007669"/>
    <property type="project" value="TreeGrafter"/>
</dbReference>
<protein>
    <submittedName>
        <fullName evidence="6">S9 family peptidase</fullName>
    </submittedName>
</protein>
<evidence type="ECO:0000259" key="5">
    <source>
        <dbReference type="Pfam" id="PF00326"/>
    </source>
</evidence>
<dbReference type="GO" id="GO:0006508">
    <property type="term" value="P:proteolysis"/>
    <property type="evidence" value="ECO:0007669"/>
    <property type="project" value="UniProtKB-KW"/>
</dbReference>
<dbReference type="FunFam" id="3.40.50.1820:FF:000028">
    <property type="entry name" value="S9 family peptidase"/>
    <property type="match status" value="1"/>
</dbReference>
<feature type="domain" description="Peptidase S9 prolyl oligopeptidase catalytic" evidence="5">
    <location>
        <begin position="449"/>
        <end position="659"/>
    </location>
</feature>
<dbReference type="Proteomes" id="UP000297975">
    <property type="component" value="Unassembled WGS sequence"/>
</dbReference>
<name>A0A4Y8ITA9_9BACI</name>
<keyword evidence="2" id="KW-0645">Protease</keyword>
<keyword evidence="3" id="KW-0378">Hydrolase</keyword>
<evidence type="ECO:0000256" key="1">
    <source>
        <dbReference type="ARBA" id="ARBA00010040"/>
    </source>
</evidence>
<dbReference type="EMBL" id="SOPW01000003">
    <property type="protein sequence ID" value="TFB24027.1"/>
    <property type="molecule type" value="Genomic_DNA"/>
</dbReference>
<evidence type="ECO:0000313" key="6">
    <source>
        <dbReference type="EMBL" id="TFB24027.1"/>
    </source>
</evidence>
<dbReference type="InterPro" id="IPR011659">
    <property type="entry name" value="WD40"/>
</dbReference>
<dbReference type="InterPro" id="IPR029058">
    <property type="entry name" value="AB_hydrolase_fold"/>
</dbReference>
<dbReference type="Gene3D" id="3.40.50.1820">
    <property type="entry name" value="alpha/beta hydrolase"/>
    <property type="match status" value="1"/>
</dbReference>
<keyword evidence="7" id="KW-1185">Reference proteome</keyword>
<dbReference type="Pfam" id="PF07676">
    <property type="entry name" value="PD40"/>
    <property type="match status" value="1"/>
</dbReference>
<dbReference type="PANTHER" id="PTHR42776">
    <property type="entry name" value="SERINE PEPTIDASE S9 FAMILY MEMBER"/>
    <property type="match status" value="1"/>
</dbReference>
<evidence type="ECO:0000256" key="2">
    <source>
        <dbReference type="ARBA" id="ARBA00022670"/>
    </source>
</evidence>
<reference evidence="6 7" key="1">
    <citation type="submission" date="2019-03" db="EMBL/GenBank/DDBJ databases">
        <authorList>
            <person name="He R.-H."/>
        </authorList>
    </citation>
    <scope>NUCLEOTIDE SEQUENCE [LARGE SCALE GENOMIC DNA]</scope>
    <source>
        <strain evidence="7">SH 714</strain>
    </source>
</reference>
<dbReference type="Pfam" id="PF00326">
    <property type="entry name" value="Peptidase_S9"/>
    <property type="match status" value="1"/>
</dbReference>
<dbReference type="AlphaFoldDB" id="A0A4Y8ITA9"/>